<evidence type="ECO:0000256" key="5">
    <source>
        <dbReference type="ARBA" id="ARBA00022741"/>
    </source>
</evidence>
<evidence type="ECO:0000256" key="8">
    <source>
        <dbReference type="PROSITE-ProRule" id="PRU10141"/>
    </source>
</evidence>
<evidence type="ECO:0000256" key="1">
    <source>
        <dbReference type="ARBA" id="ARBA00004370"/>
    </source>
</evidence>
<evidence type="ECO:0000256" key="7">
    <source>
        <dbReference type="ARBA" id="ARBA00023136"/>
    </source>
</evidence>
<keyword evidence="7 10" id="KW-0472">Membrane</keyword>
<evidence type="ECO:0000313" key="13">
    <source>
        <dbReference type="EMBL" id="PRP77100.1"/>
    </source>
</evidence>
<keyword evidence="13" id="KW-0418">Kinase</keyword>
<dbReference type="InterPro" id="IPR000719">
    <property type="entry name" value="Prot_kinase_dom"/>
</dbReference>
<dbReference type="InterPro" id="IPR016024">
    <property type="entry name" value="ARM-type_fold"/>
</dbReference>
<dbReference type="GO" id="GO:0051056">
    <property type="term" value="P:regulation of small GTPase mediated signal transduction"/>
    <property type="evidence" value="ECO:0007669"/>
    <property type="project" value="InterPro"/>
</dbReference>
<dbReference type="SMART" id="SM00369">
    <property type="entry name" value="LRR_TYP"/>
    <property type="match status" value="6"/>
</dbReference>
<accession>A0A2P6MZH4</accession>
<gene>
    <name evidence="13" type="ORF">PROFUN_14500</name>
</gene>
<dbReference type="InterPro" id="IPR032675">
    <property type="entry name" value="LRR_dom_sf"/>
</dbReference>
<dbReference type="InterPro" id="IPR050647">
    <property type="entry name" value="Plant_LRR-RLKs"/>
</dbReference>
<feature type="region of interest" description="Disordered" evidence="9">
    <location>
        <begin position="1549"/>
        <end position="1574"/>
    </location>
</feature>
<keyword evidence="4" id="KW-0677">Repeat</keyword>
<dbReference type="InterPro" id="IPR000331">
    <property type="entry name" value="Rap/Ran_GAP_dom"/>
</dbReference>
<feature type="domain" description="Protein kinase" evidence="11">
    <location>
        <begin position="2581"/>
        <end position="2836"/>
    </location>
</feature>
<dbReference type="Proteomes" id="UP000241769">
    <property type="component" value="Unassembled WGS sequence"/>
</dbReference>
<feature type="transmembrane region" description="Helical" evidence="10">
    <location>
        <begin position="2520"/>
        <end position="2543"/>
    </location>
</feature>
<keyword evidence="3" id="KW-0433">Leucine-rich repeat</keyword>
<dbReference type="SUPFAM" id="SSF52058">
    <property type="entry name" value="L domain-like"/>
    <property type="match status" value="3"/>
</dbReference>
<dbReference type="Pfam" id="PF20412">
    <property type="entry name" value="RALGAPB_N"/>
    <property type="match status" value="1"/>
</dbReference>
<dbReference type="CDD" id="cd13999">
    <property type="entry name" value="STKc_MAP3K-like"/>
    <property type="match status" value="1"/>
</dbReference>
<dbReference type="InterPro" id="IPR020635">
    <property type="entry name" value="Tyr_kinase_cat_dom"/>
</dbReference>
<feature type="region of interest" description="Disordered" evidence="9">
    <location>
        <begin position="1483"/>
        <end position="1519"/>
    </location>
</feature>
<dbReference type="GO" id="GO:0005096">
    <property type="term" value="F:GTPase activator activity"/>
    <property type="evidence" value="ECO:0007669"/>
    <property type="project" value="UniProtKB-KW"/>
</dbReference>
<dbReference type="Pfam" id="PF02145">
    <property type="entry name" value="Rap_GAP"/>
    <property type="match status" value="1"/>
</dbReference>
<dbReference type="PANTHER" id="PTHR48056">
    <property type="entry name" value="LRR RECEPTOR-LIKE SERINE/THREONINE-PROTEIN KINASE-RELATED"/>
    <property type="match status" value="1"/>
</dbReference>
<feature type="region of interest" description="Disordered" evidence="9">
    <location>
        <begin position="532"/>
        <end position="553"/>
    </location>
</feature>
<dbReference type="SUPFAM" id="SSF111347">
    <property type="entry name" value="Rap/Ran-GAP"/>
    <property type="match status" value="1"/>
</dbReference>
<dbReference type="GO" id="GO:0005524">
    <property type="term" value="F:ATP binding"/>
    <property type="evidence" value="ECO:0007669"/>
    <property type="project" value="UniProtKB-UniRule"/>
</dbReference>
<feature type="compositionally biased region" description="Polar residues" evidence="9">
    <location>
        <begin position="1564"/>
        <end position="1574"/>
    </location>
</feature>
<proteinExistence type="predicted"/>
<keyword evidence="6 8" id="KW-0067">ATP-binding</keyword>
<dbReference type="InterPro" id="IPR003591">
    <property type="entry name" value="Leu-rich_rpt_typical-subtyp"/>
</dbReference>
<dbReference type="InParanoid" id="A0A2P6MZH4"/>
<dbReference type="InterPro" id="IPR008266">
    <property type="entry name" value="Tyr_kinase_AS"/>
</dbReference>
<dbReference type="InterPro" id="IPR001611">
    <property type="entry name" value="Leu-rich_rpt"/>
</dbReference>
<dbReference type="InterPro" id="IPR001245">
    <property type="entry name" value="Ser-Thr/Tyr_kinase_cat_dom"/>
</dbReference>
<evidence type="ECO:0000256" key="9">
    <source>
        <dbReference type="SAM" id="MobiDB-lite"/>
    </source>
</evidence>
<keyword evidence="10" id="KW-0812">Transmembrane</keyword>
<dbReference type="PROSITE" id="PS50085">
    <property type="entry name" value="RAPGAP"/>
    <property type="match status" value="1"/>
</dbReference>
<dbReference type="PROSITE" id="PS50011">
    <property type="entry name" value="PROTEIN_KINASE_DOM"/>
    <property type="match status" value="1"/>
</dbReference>
<keyword evidence="5 8" id="KW-0547">Nucleotide-binding</keyword>
<dbReference type="PRINTS" id="PR00109">
    <property type="entry name" value="TYRKINASE"/>
</dbReference>
<feature type="compositionally biased region" description="Basic and acidic residues" evidence="9">
    <location>
        <begin position="1494"/>
        <end position="1519"/>
    </location>
</feature>
<keyword evidence="13" id="KW-0808">Transferase</keyword>
<reference evidence="13 14" key="1">
    <citation type="journal article" date="2018" name="Genome Biol. Evol.">
        <title>Multiple Roots of Fruiting Body Formation in Amoebozoa.</title>
        <authorList>
            <person name="Hillmann F."/>
            <person name="Forbes G."/>
            <person name="Novohradska S."/>
            <person name="Ferling I."/>
            <person name="Riege K."/>
            <person name="Groth M."/>
            <person name="Westermann M."/>
            <person name="Marz M."/>
            <person name="Spaller T."/>
            <person name="Winckler T."/>
            <person name="Schaap P."/>
            <person name="Glockner G."/>
        </authorList>
    </citation>
    <scope>NUCLEOTIDE SEQUENCE [LARGE SCALE GENOMIC DNA]</scope>
    <source>
        <strain evidence="13 14">Jena</strain>
    </source>
</reference>
<dbReference type="EMBL" id="MDYQ01000281">
    <property type="protein sequence ID" value="PRP77100.1"/>
    <property type="molecule type" value="Genomic_DNA"/>
</dbReference>
<dbReference type="FunFam" id="3.80.10.10:FF:000213">
    <property type="entry name" value="Tyrosine-sulfated glycopeptide receptor 1"/>
    <property type="match status" value="1"/>
</dbReference>
<keyword evidence="14" id="KW-1185">Reference proteome</keyword>
<feature type="domain" description="Rap-GAP" evidence="12">
    <location>
        <begin position="1233"/>
        <end position="1455"/>
    </location>
</feature>
<dbReference type="FunFam" id="3.40.50.11210:FF:000001">
    <property type="entry name" value="Ral GTPase-activating protein subunit alpha-1 isoform 1"/>
    <property type="match status" value="1"/>
</dbReference>
<keyword evidence="10" id="KW-1133">Transmembrane helix</keyword>
<dbReference type="Gene3D" id="1.10.510.10">
    <property type="entry name" value="Transferase(Phosphotransferase) domain 1"/>
    <property type="match status" value="1"/>
</dbReference>
<keyword evidence="13" id="KW-0675">Receptor</keyword>
<dbReference type="PANTHER" id="PTHR48056:SF81">
    <property type="entry name" value="RECEPTOR PROTEIN-TYROSINE KINASE CEPR1"/>
    <property type="match status" value="1"/>
</dbReference>
<evidence type="ECO:0000259" key="11">
    <source>
        <dbReference type="PROSITE" id="PS50011"/>
    </source>
</evidence>
<dbReference type="OrthoDB" id="19311at2759"/>
<dbReference type="PROSITE" id="PS00109">
    <property type="entry name" value="PROTEIN_KINASE_TYR"/>
    <property type="match status" value="1"/>
</dbReference>
<dbReference type="SUPFAM" id="SSF56112">
    <property type="entry name" value="Protein kinase-like (PK-like)"/>
    <property type="match status" value="1"/>
</dbReference>
<evidence type="ECO:0000256" key="6">
    <source>
        <dbReference type="ARBA" id="ARBA00022840"/>
    </source>
</evidence>
<evidence type="ECO:0000256" key="2">
    <source>
        <dbReference type="ARBA" id="ARBA00022468"/>
    </source>
</evidence>
<comment type="subcellular location">
    <subcellularLocation>
        <location evidence="1">Membrane</location>
    </subcellularLocation>
</comment>
<dbReference type="Gene3D" id="3.30.200.20">
    <property type="entry name" value="Phosphorylase Kinase, domain 1"/>
    <property type="match status" value="1"/>
</dbReference>
<dbReference type="Gene3D" id="3.40.50.11210">
    <property type="entry name" value="Rap/Ran-GAP"/>
    <property type="match status" value="1"/>
</dbReference>
<protein>
    <submittedName>
        <fullName evidence="13">Putative leucine-rich repeat receptor-like protein kinase</fullName>
    </submittedName>
</protein>
<feature type="binding site" evidence="8">
    <location>
        <position position="2608"/>
    </location>
    <ligand>
        <name>ATP</name>
        <dbReference type="ChEBI" id="CHEBI:30616"/>
    </ligand>
</feature>
<dbReference type="Gene3D" id="3.80.10.10">
    <property type="entry name" value="Ribonuclease Inhibitor"/>
    <property type="match status" value="3"/>
</dbReference>
<keyword evidence="2" id="KW-0343">GTPase activation</keyword>
<dbReference type="SMART" id="SM00219">
    <property type="entry name" value="TyrKc"/>
    <property type="match status" value="1"/>
</dbReference>
<dbReference type="SUPFAM" id="SSF48371">
    <property type="entry name" value="ARM repeat"/>
    <property type="match status" value="1"/>
</dbReference>
<dbReference type="PROSITE" id="PS00107">
    <property type="entry name" value="PROTEIN_KINASE_ATP"/>
    <property type="match status" value="1"/>
</dbReference>
<dbReference type="PROSITE" id="PS51450">
    <property type="entry name" value="LRR"/>
    <property type="match status" value="2"/>
</dbReference>
<dbReference type="SMART" id="SM00364">
    <property type="entry name" value="LRR_BAC"/>
    <property type="match status" value="6"/>
</dbReference>
<dbReference type="Pfam" id="PF07714">
    <property type="entry name" value="PK_Tyr_Ser-Thr"/>
    <property type="match status" value="1"/>
</dbReference>
<dbReference type="InterPro" id="IPR046859">
    <property type="entry name" value="RGPA/RALGAPB_N"/>
</dbReference>
<evidence type="ECO:0000256" key="3">
    <source>
        <dbReference type="ARBA" id="ARBA00022614"/>
    </source>
</evidence>
<dbReference type="InterPro" id="IPR017441">
    <property type="entry name" value="Protein_kinase_ATP_BS"/>
</dbReference>
<name>A0A2P6MZH4_9EUKA</name>
<evidence type="ECO:0000259" key="12">
    <source>
        <dbReference type="PROSITE" id="PS50085"/>
    </source>
</evidence>
<evidence type="ECO:0000256" key="10">
    <source>
        <dbReference type="SAM" id="Phobius"/>
    </source>
</evidence>
<sequence length="2925" mass="326220">MSEWVNNQQRIFVFRSKRSGPEVHEVKPRNRVRPQLLSSCRDKSFAAQKEGLRGGTNGMSKDKKLKEFNDTKAPLSKRFKSLITFTEAASDDELGPFFQKDAYNIWQVFLDTFQAYEQQKTPRKFEEIERLLSIMRKIFVFLPQKIKEKWQIRSIAAIIEKLLDRNNRYEVRQLGLELLIMFLDDLDSPESAQNSAFGAVADLSVFVPAYPNAKIILPNKIPSADGAALLLPALGPPSVDDTVRIVEHFLTIITNNLRLFPLGWSLFKKYYIVYFYPDISKELGLLDKHSDYGFPIHSPFEMQNILIPKLKVWLGHRECLNVLWATQTDVGLLMEIYKQTLFLPVEHIETTRQSVQIFHNMLLVIEPSSPSTAIVQNPAFVNFQKYFLEGLPNLFVCESRTNTEARAALCVEVLELFRKAFNPLKLSSEIRDVLLFTLLEITNTLLKRDNNQELASSLAKDVIETVFYCWISSKCRDPEMWVRLQEGLWPIFHRAETVEQLKMILIHTSIILCNFVYPQIVEKEKVKLEGTSAKKNKDAPSLTPDDVSQIRRDPGPNPFEKLDWTHDYARFVWASLLQSFSATNHLKDNAIHASSLSAIVEVVEIFLKAESRAPYAAILAQTEEGGDSSIPLQLLNNFGPLLFEACYLSDKFEKSKIFAVEGLSRLICRYQRVNSMPHVILPHFYNIVHHLLCNPIPDNNTMTETVIDCTSNIFNLGLPGATVLLPYYLKEIKRLLKTEKTPLRIRRKCVILLASIISTLSQYSDVEIPMKYVGHQHRQQTKEVFGIEEKVTCAELREHITSLLVGEISFGPTEMKCMCLWSIYLMIMDRLYYNPDIAKIRELINVLIENTGVSVGTEIYDHMVGVTALDALVGLAQVIPELKNLDPSFPSSILNGIANNLMREMTSGGINRMEHLLCAHFDALAEWLLMEPSLLESADVAKLISLLISYGIHAKKLEIKKKKTKSNQKAKQPTEEVTAHKANIRFSALSLFYLLLHHHRSFPSVPGNNVCSSINEGDDQANDDVDYFIYNGEVVFSVVEVPDPASPSGRCTRVFSRTAAGKFAWNFWPVEGDKKNDDVISLIKRDSFISPGSAQPAPELIRKSEISGASVPELPVHRPNDTENVDKWDELLLHLGGKYPELLPEGQNTLLRPSLLPAQFLPSIANMQDMYIEQQKSDSSVQPVPCGPATRPLPLHLPVKSAGRQVLSQMGFLSDQLDNIKLVEPNKAFLLKLRNLDKAPTRDVIKVGLIYVKEGQETQHEILANDSASSHYHEFVSGLAWPVQLSSHRGYLAGLDPQGSNGKTSSYFAGPMLELMFHEIARMPTNPDDKQQLLKKRHVGNDAVHVIWNENGREYSPKTIVSQFNQAHIILCPLPNGMCRVVVAKKDEEVPVFGPLLHGMIVPKKILPLLARQTAINAHRYYYMDKHDSSYAARHRVLADTISKSTTKTSWEEQMLGVMASSESTNVRDSVVIPPMAVNSPPALLLGSTNSRTSTERTSVDKSRTSLPEDRCADTDVKEDKESDELDELFFHRLRYFWWTDDIGAHVKDRSRSASDELKREQETPGSSKTNGDLQKTIVVGTGSHVILSSPWISGGCSSIIRVSKESSYNNLDGTIPSTINELYNLTSLDLTGNSLRGLPSDLSGLSQLQVLSLGTNILSGDLGLFHTLPQIVFLNISFNTFEGSLHALGEQKTLQSFVAANNRIGGDLFQLPSWPSLTYLELDFNVISSSIPESFSMLNLSYLSLPRNILYGSLPSRWAQTLEYIDFSTGNLTGTIPDQLWNLPDLYYMDLDGHRFEGNISPNIRADSNLQYVILAGNLFTGPLPPSVGNMKKLIVLVMSFQQITGSIPQELNQTPIQYLDVSYCNMSGPVPYIPTLSILSLSSNNFSGEFPSDYAGSYLYSLDLSQNSMSGEILDTLAACPYLQVINVAGNGFSGSVNSSMTFPQGLISFLLANNSFTGMLPVSFFQTPNLKYVDISHNYFYGSLYLPTTPISLAYLDASFNQFNGTFPVLDNVPLLTYLDLSHNLLQTTRITVIRNMPLLTYMDASYNQISGTLSDLTGLNSVNIIKGNDEQTDKSKLKTLKVAHNLFYGTMSSHGDSLASIETMDLSANQFEGSLPYSFSRLTGLIHLNISHNRLTGGIPPGVASITTLSVFDASYNKLVGSINAFSVAKSLTILALDGNLLTYLPPSVAVLPLLTWLSVSNNFLSGDIPQIFTRESNLQHLDLSYNFLTGSVDNLLSNTRNMKVVDLSNNNLSGRISAVISDPAMFDVSYNEIGGGVSWMSSLISVQELYIHHNKFNGSVPSMSNRQHMTHLYVQDNELSGQFPDLTSSDNLQMLYAQNNNFSGQNSHSVKVSAIDAPLVALNMSHNNLQFIQSINSQYLTSRERSIYNGVDDTSTACRATCQSGGDKLQTLRMRISGDVSTFSRDDFASSICRITNISSSRLTINSIRSGSVIVDMTLTGPNGAFNQGSSDRIVTILQQTPSSTFAQNGIQMLDPIVSPIPAPEKTSLSTGATVGIVVAVIFIVFMLVIGIILFFYARLREQRRRELLGGIVTNVDLSNINLGAAKKSVVDFSELKNLKQIGSGAFGVVYRAEWRSLSVAVKMVKQGSINANQLEEFVREVAILQGLRAHPNVVLFDDSSMGLTFPPDPLALITEFCEGGTFLRMSQVPWALRYRFIQGIALGMLHLHLEKIVHRDLAVRNILLSKYLEPKVSDFGLSREQQTADEDGPSLTTSNIGPIKWMSPESLKSQQYSTKSDVFSFGVVVWEILTVREPWEDIPHLEVALNVADGKRLPVPDPCEEGMHALMHRCWQDNPRDRPSFKDICHYLGVGSIMPQGNLTPLSTPENSAGMSFHDVTPGASGLSFDLDSLGGDQARRYEWIPPVSNSLGSGRQVKEREEVILTEEELTQYSAVEMRSME</sequence>
<dbReference type="Pfam" id="PF00560">
    <property type="entry name" value="LRR_1"/>
    <property type="match status" value="3"/>
</dbReference>
<feature type="compositionally biased region" description="Basic and acidic residues" evidence="9">
    <location>
        <begin position="1549"/>
        <end position="1563"/>
    </location>
</feature>
<dbReference type="InterPro" id="IPR011009">
    <property type="entry name" value="Kinase-like_dom_sf"/>
</dbReference>
<dbReference type="GO" id="GO:0016020">
    <property type="term" value="C:membrane"/>
    <property type="evidence" value="ECO:0007669"/>
    <property type="project" value="UniProtKB-SubCell"/>
</dbReference>
<dbReference type="InterPro" id="IPR035974">
    <property type="entry name" value="Rap/Ran-GAP_sf"/>
</dbReference>
<evidence type="ECO:0000313" key="14">
    <source>
        <dbReference type="Proteomes" id="UP000241769"/>
    </source>
</evidence>
<evidence type="ECO:0000256" key="4">
    <source>
        <dbReference type="ARBA" id="ARBA00022737"/>
    </source>
</evidence>
<dbReference type="GO" id="GO:0004713">
    <property type="term" value="F:protein tyrosine kinase activity"/>
    <property type="evidence" value="ECO:0007669"/>
    <property type="project" value="InterPro"/>
</dbReference>
<organism evidence="13 14">
    <name type="scientific">Planoprotostelium fungivorum</name>
    <dbReference type="NCBI Taxonomy" id="1890364"/>
    <lineage>
        <taxon>Eukaryota</taxon>
        <taxon>Amoebozoa</taxon>
        <taxon>Evosea</taxon>
        <taxon>Variosea</taxon>
        <taxon>Cavosteliida</taxon>
        <taxon>Cavosteliaceae</taxon>
        <taxon>Planoprotostelium</taxon>
    </lineage>
</organism>
<comment type="caution">
    <text evidence="13">The sequence shown here is derived from an EMBL/GenBank/DDBJ whole genome shotgun (WGS) entry which is preliminary data.</text>
</comment>